<protein>
    <recommendedName>
        <fullName evidence="4">Secreted protein</fullName>
    </recommendedName>
</protein>
<evidence type="ECO:0000313" key="3">
    <source>
        <dbReference type="Proteomes" id="UP001321473"/>
    </source>
</evidence>
<dbReference type="Proteomes" id="UP001321473">
    <property type="component" value="Unassembled WGS sequence"/>
</dbReference>
<accession>A0AAQ4CXV9</accession>
<dbReference type="EMBL" id="JARKHS020036780">
    <property type="protein sequence ID" value="KAK8755049.1"/>
    <property type="molecule type" value="Genomic_DNA"/>
</dbReference>
<dbReference type="AlphaFoldDB" id="A0AAQ4CXV9"/>
<evidence type="ECO:0008006" key="4">
    <source>
        <dbReference type="Google" id="ProtNLM"/>
    </source>
</evidence>
<keyword evidence="3" id="KW-1185">Reference proteome</keyword>
<feature type="signal peptide" evidence="1">
    <location>
        <begin position="1"/>
        <end position="15"/>
    </location>
</feature>
<sequence length="71" mass="7713">MRFTVLACVLALAGASFDYTGKASLEDVTKRPRLHATLLPLLPQLPVSLECCLLLVQPFTLVTRMRSGATP</sequence>
<reference evidence="2 3" key="1">
    <citation type="journal article" date="2023" name="Arcadia Sci">
        <title>De novo assembly of a long-read Amblyomma americanum tick genome.</title>
        <authorList>
            <person name="Chou S."/>
            <person name="Poskanzer K.E."/>
            <person name="Rollins M."/>
            <person name="Thuy-Boun P.S."/>
        </authorList>
    </citation>
    <scope>NUCLEOTIDE SEQUENCE [LARGE SCALE GENOMIC DNA]</scope>
    <source>
        <strain evidence="2">F_SG_1</strain>
        <tissue evidence="2">Salivary glands</tissue>
    </source>
</reference>
<gene>
    <name evidence="2" type="ORF">V5799_002249</name>
</gene>
<name>A0AAQ4CXV9_AMBAM</name>
<evidence type="ECO:0000313" key="2">
    <source>
        <dbReference type="EMBL" id="KAK8755049.1"/>
    </source>
</evidence>
<proteinExistence type="predicted"/>
<evidence type="ECO:0000256" key="1">
    <source>
        <dbReference type="SAM" id="SignalP"/>
    </source>
</evidence>
<comment type="caution">
    <text evidence="2">The sequence shown here is derived from an EMBL/GenBank/DDBJ whole genome shotgun (WGS) entry which is preliminary data.</text>
</comment>
<feature type="chain" id="PRO_5043000573" description="Secreted protein" evidence="1">
    <location>
        <begin position="16"/>
        <end position="71"/>
    </location>
</feature>
<organism evidence="2 3">
    <name type="scientific">Amblyomma americanum</name>
    <name type="common">Lone star tick</name>
    <dbReference type="NCBI Taxonomy" id="6943"/>
    <lineage>
        <taxon>Eukaryota</taxon>
        <taxon>Metazoa</taxon>
        <taxon>Ecdysozoa</taxon>
        <taxon>Arthropoda</taxon>
        <taxon>Chelicerata</taxon>
        <taxon>Arachnida</taxon>
        <taxon>Acari</taxon>
        <taxon>Parasitiformes</taxon>
        <taxon>Ixodida</taxon>
        <taxon>Ixodoidea</taxon>
        <taxon>Ixodidae</taxon>
        <taxon>Amblyomminae</taxon>
        <taxon>Amblyomma</taxon>
    </lineage>
</organism>
<keyword evidence="1" id="KW-0732">Signal</keyword>